<dbReference type="SUPFAM" id="SSF52540">
    <property type="entry name" value="P-loop containing nucleoside triphosphate hydrolases"/>
    <property type="match status" value="1"/>
</dbReference>
<dbReference type="InterPro" id="IPR027417">
    <property type="entry name" value="P-loop_NTPase"/>
</dbReference>
<keyword evidence="3" id="KW-1185">Reference proteome</keyword>
<dbReference type="PANTHER" id="PTHR13696">
    <property type="entry name" value="P-LOOP CONTAINING NUCLEOSIDE TRIPHOSPHATE HYDROLASE"/>
    <property type="match status" value="1"/>
</dbReference>
<dbReference type="CDD" id="cd02042">
    <property type="entry name" value="ParAB_family"/>
    <property type="match status" value="1"/>
</dbReference>
<sequence>MSALVLAVCNQKGGVGKTTTTYHLARAGVRAGRRVLVVDLDPQGTLTTIAAREEVPEDSIGVADVLSARTREPLTDVLVPGTWDGLDVAPTVGETLGVVRDELVVTGAGRESRLRDALATVADRYDLVLVDCPPSLDQLTINALVAADAVLIVTQSKQASINGLVKLHETIDAVRRNYRADLTIAGVLVNQHEQNTVSGQSWLEELRAAMTILEPPMPKAVVFSDAAEASVGLDEYGSRVANRLAETFDSYLTHLEEAAR</sequence>
<dbReference type="OrthoDB" id="4537985at2"/>
<dbReference type="Pfam" id="PF13614">
    <property type="entry name" value="AAA_31"/>
    <property type="match status" value="1"/>
</dbReference>
<feature type="domain" description="AAA" evidence="1">
    <location>
        <begin position="5"/>
        <end position="184"/>
    </location>
</feature>
<evidence type="ECO:0000313" key="3">
    <source>
        <dbReference type="Proteomes" id="UP000250222"/>
    </source>
</evidence>
<accession>A0A2Y9AR60</accession>
<dbReference type="Proteomes" id="UP000250222">
    <property type="component" value="Unassembled WGS sequence"/>
</dbReference>
<evidence type="ECO:0000313" key="2">
    <source>
        <dbReference type="EMBL" id="SSA46940.1"/>
    </source>
</evidence>
<gene>
    <name evidence="2" type="ORF">SAMN05216184_11946</name>
</gene>
<reference evidence="2 3" key="1">
    <citation type="submission" date="2016-10" db="EMBL/GenBank/DDBJ databases">
        <authorList>
            <person name="Cai Z."/>
        </authorList>
    </citation>
    <scope>NUCLEOTIDE SEQUENCE [LARGE SCALE GENOMIC DNA]</scope>
    <source>
        <strain evidence="2 3">CGMCC 1.10826</strain>
    </source>
</reference>
<dbReference type="PIRSF" id="PIRSF009320">
    <property type="entry name" value="Nuc_binding_HP_1000"/>
    <property type="match status" value="1"/>
</dbReference>
<dbReference type="Gene3D" id="3.40.50.300">
    <property type="entry name" value="P-loop containing nucleotide triphosphate hydrolases"/>
    <property type="match status" value="1"/>
</dbReference>
<dbReference type="PANTHER" id="PTHR13696:SF52">
    <property type="entry name" value="PARA FAMILY PROTEIN CT_582"/>
    <property type="match status" value="1"/>
</dbReference>
<dbReference type="EMBL" id="UETB01000019">
    <property type="protein sequence ID" value="SSA46940.1"/>
    <property type="molecule type" value="Genomic_DNA"/>
</dbReference>
<dbReference type="AlphaFoldDB" id="A0A2Y9AR60"/>
<evidence type="ECO:0000259" key="1">
    <source>
        <dbReference type="Pfam" id="PF13614"/>
    </source>
</evidence>
<dbReference type="InterPro" id="IPR025669">
    <property type="entry name" value="AAA_dom"/>
</dbReference>
<proteinExistence type="predicted"/>
<dbReference type="InterPro" id="IPR050678">
    <property type="entry name" value="DNA_Partitioning_ATPase"/>
</dbReference>
<protein>
    <submittedName>
        <fullName evidence="2">Chromosome partitioning protein</fullName>
    </submittedName>
</protein>
<organism evidence="2 3">
    <name type="scientific">Georgenia satyanarayanai</name>
    <dbReference type="NCBI Taxonomy" id="860221"/>
    <lineage>
        <taxon>Bacteria</taxon>
        <taxon>Bacillati</taxon>
        <taxon>Actinomycetota</taxon>
        <taxon>Actinomycetes</taxon>
        <taxon>Micrococcales</taxon>
        <taxon>Bogoriellaceae</taxon>
        <taxon>Georgenia</taxon>
    </lineage>
</organism>
<name>A0A2Y9AR60_9MICO</name>